<dbReference type="InterPro" id="IPR002110">
    <property type="entry name" value="Ankyrin_rpt"/>
</dbReference>
<organism evidence="7 8">
    <name type="scientific">Amphiprion percula</name>
    <name type="common">Orange clownfish</name>
    <name type="synonym">Lutjanus percula</name>
    <dbReference type="NCBI Taxonomy" id="161767"/>
    <lineage>
        <taxon>Eukaryota</taxon>
        <taxon>Metazoa</taxon>
        <taxon>Chordata</taxon>
        <taxon>Craniata</taxon>
        <taxon>Vertebrata</taxon>
        <taxon>Euteleostomi</taxon>
        <taxon>Actinopterygii</taxon>
        <taxon>Neopterygii</taxon>
        <taxon>Teleostei</taxon>
        <taxon>Neoteleostei</taxon>
        <taxon>Acanthomorphata</taxon>
        <taxon>Ovalentaria</taxon>
        <taxon>Pomacentridae</taxon>
        <taxon>Amphiprion</taxon>
    </lineage>
</organism>
<keyword evidence="1" id="KW-0677">Repeat</keyword>
<dbReference type="SMART" id="SM00248">
    <property type="entry name" value="ANK"/>
    <property type="match status" value="2"/>
</dbReference>
<evidence type="ECO:0000313" key="8">
    <source>
        <dbReference type="Proteomes" id="UP000265080"/>
    </source>
</evidence>
<dbReference type="GeneTree" id="ENSGT00950000183003"/>
<reference evidence="7" key="2">
    <citation type="submission" date="2025-08" db="UniProtKB">
        <authorList>
            <consortium name="Ensembl"/>
        </authorList>
    </citation>
    <scope>IDENTIFICATION</scope>
</reference>
<dbReference type="PANTHER" id="PTHR14491:SF3">
    <property type="entry name" value="ANKYRIN REPEAT DOMAIN-CONTAINING PROTEIN SOWAHB"/>
    <property type="match status" value="1"/>
</dbReference>
<dbReference type="PROSITE" id="PS50088">
    <property type="entry name" value="ANK_REPEAT"/>
    <property type="match status" value="1"/>
</dbReference>
<dbReference type="PANTHER" id="PTHR14491">
    <property type="entry name" value="SOSONDOWAH, ISOFORM G"/>
    <property type="match status" value="1"/>
</dbReference>
<dbReference type="Ensembl" id="ENSAPET00000028664.1">
    <property type="protein sequence ID" value="ENSAPEP00000027924.1"/>
    <property type="gene ID" value="ENSAPEG00000019823.1"/>
</dbReference>
<dbReference type="STRING" id="161767.ENSAPEP00000027924"/>
<evidence type="ECO:0000256" key="1">
    <source>
        <dbReference type="ARBA" id="ARBA00022737"/>
    </source>
</evidence>
<reference evidence="7 8" key="1">
    <citation type="submission" date="2018-03" db="EMBL/GenBank/DDBJ databases">
        <title>Finding Nemo's genes: A chromosome-scale reference assembly of the genome of the orange clownfish Amphiprion percula.</title>
        <authorList>
            <person name="Lehmann R."/>
        </authorList>
    </citation>
    <scope>NUCLEOTIDE SEQUENCE</scope>
</reference>
<evidence type="ECO:0000256" key="4">
    <source>
        <dbReference type="PROSITE-ProRule" id="PRU00023"/>
    </source>
</evidence>
<feature type="region of interest" description="Disordered" evidence="5">
    <location>
        <begin position="75"/>
        <end position="128"/>
    </location>
</feature>
<evidence type="ECO:0000313" key="7">
    <source>
        <dbReference type="Ensembl" id="ENSAPEP00000027924.1"/>
    </source>
</evidence>
<dbReference type="Pfam" id="PF12796">
    <property type="entry name" value="Ank_2"/>
    <property type="match status" value="1"/>
</dbReference>
<dbReference type="PROSITE" id="PS50297">
    <property type="entry name" value="ANK_REP_REGION"/>
    <property type="match status" value="1"/>
</dbReference>
<dbReference type="Gene3D" id="1.25.40.20">
    <property type="entry name" value="Ankyrin repeat-containing domain"/>
    <property type="match status" value="1"/>
</dbReference>
<feature type="domain" description="SOWAHA-C winged helix-turn-helix" evidence="6">
    <location>
        <begin position="4"/>
        <end position="80"/>
    </location>
</feature>
<reference evidence="7" key="3">
    <citation type="submission" date="2025-09" db="UniProtKB">
        <authorList>
            <consortium name="Ensembl"/>
        </authorList>
    </citation>
    <scope>IDENTIFICATION</scope>
</reference>
<keyword evidence="2 4" id="KW-0040">ANK repeat</keyword>
<name>A0A3P8TSA4_AMPPE</name>
<evidence type="ECO:0000259" key="6">
    <source>
        <dbReference type="Pfam" id="PF25877"/>
    </source>
</evidence>
<dbReference type="AlphaFoldDB" id="A0A3P8TSA4"/>
<comment type="similarity">
    <text evidence="3">Belongs to the SOWAH family.</text>
</comment>
<dbReference type="InterPro" id="IPR058889">
    <property type="entry name" value="WHD_SOWAHA-C"/>
</dbReference>
<evidence type="ECO:0000256" key="5">
    <source>
        <dbReference type="SAM" id="MobiDB-lite"/>
    </source>
</evidence>
<sequence>MDTDFTQDAVLHFLQSSGGSVKNSDLLLHFRPFLRDHADRDRNRELFKKFVNSVATVRQIDGVSFVVLRKKFKGHVSGEGGSSGAPWLHTGKKSEHESEPETAAGEQLTCSGRGSEAGETRTEGWTCWPGSQLHTGAADSEFWSQYHTRNQRAGWSSSGPSSSSRTSSSSTTSCSSRTSSLPRASSSSALFPLEPREHAWLVKGAMGAWTDIYSLFREDSSLLNKRDFISGFTVLHWIAKHGDHRVLNTLYGVEKAGLSFDINARATSGHTPLHVAAIHSNKNIIRLLVRKFNADVRLRDTAGKKPWQYLSRTAPLEIFQLLGAPARAAVTGEELGGSLRAASQQELQFQPETDSFTETHPEVRGRQQYTTYCCFVKVHFTFLFLFPNHQLVSFPSL</sequence>
<keyword evidence="8" id="KW-1185">Reference proteome</keyword>
<accession>A0A3P8TSA4</accession>
<protein>
    <recommendedName>
        <fullName evidence="6">SOWAHA-C winged helix-turn-helix domain-containing protein</fullName>
    </recommendedName>
</protein>
<evidence type="ECO:0000256" key="3">
    <source>
        <dbReference type="ARBA" id="ARBA00038122"/>
    </source>
</evidence>
<dbReference type="Proteomes" id="UP000265080">
    <property type="component" value="Chromosome 16"/>
</dbReference>
<feature type="region of interest" description="Disordered" evidence="5">
    <location>
        <begin position="152"/>
        <end position="187"/>
    </location>
</feature>
<evidence type="ECO:0000256" key="2">
    <source>
        <dbReference type="ARBA" id="ARBA00023043"/>
    </source>
</evidence>
<dbReference type="SUPFAM" id="SSF48403">
    <property type="entry name" value="Ankyrin repeat"/>
    <property type="match status" value="1"/>
</dbReference>
<feature type="repeat" description="ANK" evidence="4">
    <location>
        <begin position="268"/>
        <end position="291"/>
    </location>
</feature>
<dbReference type="InterPro" id="IPR036770">
    <property type="entry name" value="Ankyrin_rpt-contain_sf"/>
</dbReference>
<dbReference type="Pfam" id="PF25877">
    <property type="entry name" value="WHD_SOWAH"/>
    <property type="match status" value="1"/>
</dbReference>
<feature type="compositionally biased region" description="Low complexity" evidence="5">
    <location>
        <begin position="156"/>
        <end position="187"/>
    </location>
</feature>
<proteinExistence type="inferred from homology"/>
<dbReference type="OMA" id="PARISHM"/>